<dbReference type="PANTHER" id="PTHR19879:SF9">
    <property type="entry name" value="TRANSCRIPTION INITIATION FACTOR TFIID SUBUNIT 5"/>
    <property type="match status" value="1"/>
</dbReference>
<dbReference type="InterPro" id="IPR027417">
    <property type="entry name" value="P-loop_NTPase"/>
</dbReference>
<protein>
    <submittedName>
        <fullName evidence="5">WD40 repeat protein</fullName>
    </submittedName>
</protein>
<reference evidence="5 6" key="1">
    <citation type="submission" date="2020-08" db="EMBL/GenBank/DDBJ databases">
        <title>Sequencing the genomes of 1000 actinobacteria strains.</title>
        <authorList>
            <person name="Klenk H.-P."/>
        </authorList>
    </citation>
    <scope>NUCLEOTIDE SEQUENCE [LARGE SCALE GENOMIC DNA]</scope>
    <source>
        <strain evidence="5 6">DSM 41654</strain>
    </source>
</reference>
<keyword evidence="2" id="KW-0677">Repeat</keyword>
<dbReference type="InterPro" id="IPR019775">
    <property type="entry name" value="WD40_repeat_CS"/>
</dbReference>
<dbReference type="InterPro" id="IPR001680">
    <property type="entry name" value="WD40_rpt"/>
</dbReference>
<feature type="domain" description="Novel STAND NTPase 1" evidence="4">
    <location>
        <begin position="57"/>
        <end position="473"/>
    </location>
</feature>
<comment type="caution">
    <text evidence="5">The sequence shown here is derived from an EMBL/GenBank/DDBJ whole genome shotgun (WGS) entry which is preliminary data.</text>
</comment>
<evidence type="ECO:0000256" key="1">
    <source>
        <dbReference type="ARBA" id="ARBA00022574"/>
    </source>
</evidence>
<evidence type="ECO:0000256" key="3">
    <source>
        <dbReference type="PROSITE-ProRule" id="PRU00221"/>
    </source>
</evidence>
<evidence type="ECO:0000256" key="2">
    <source>
        <dbReference type="ARBA" id="ARBA00022737"/>
    </source>
</evidence>
<sequence>MSDPTVNLEAYASGSGTIYMAAGDQYLTVRDVHVHHGDGQHRIRRIDSGTDGGDECPYPGMSAFGAAQSKWFFGRDQTLGRLTRRLDECLQDGGAVVVVAASGAGKSSLLQAGLVPALARGALPGSRRWPCLVFTPGAHPVAALARHLAALTDGEPDEIERELSDDTEALADRLGAALAAQRADRLVVIVDQAEELFTQAAAENRRKGFVSALERLAEARMSGSDGPLALVVYGVRADFYARFAQYRPLREALEHRQVFVGPMSRTELREAILFPAQREGLELEEGLVELLLSDLGSTTPLPSQSAGDESLLERGYEAGRLPLLAHALRVTWQQRHGAILTVDGYRASGRIQGAVAETAEDAYRQLAAAGRQGAEVMFRRLVRIGEGTDDTRRARTERELTEGLDPAAAEAVLAGFTRGRLLTRLRDTVQITHEALLHAWPRLRSWIDTDRADNLLRQKLEEAAAAWDRTPRRDPDLLYRGSQLDAARGWADRTGRAGLGPTAAAFLDASLNRSRRSTVIRRAAGTALVTLTVIALVAAQLAFNQQRLADQRSREATAERNLATERLLLADARQVQATDPELSLQLSLAALRLNPTQEGRTALLATLQQTALDGGSVPGAVGAHVDVAAVSGDDTMVAVTQWSTAEATTVHLWDTTDIAHPRPLATLHDHVNPVRAVVFSPDQRLLVTMAAPDTRQGGTPADNDVILWDLSDRQQPRKLPFRADAGDPVRGAAFSPDGRRLALLAGDGATGTLTLWDLGDGTAPRRLSDPVAASQAEYATFSADGRTLVTSSGAIVAKDDSLTPDSITHRTGWQVWDVSDPAHPRATAAQPFINGAAAFSPDGPLLATAYERSVFLWDLSNPSAPRKLATLNDSDSVNALALGPHGLLIASGLDGISRLWDVTDPAHPQARPALVGAHGATSAASSDLDQGTRSGHFSPIEAVAFSRDAQRVWTVDDSGTLARWLVNSRNGPTLFGSLAAGGSLTTEAFSPDGRLLVTGGFAGDARLWDTADPSHPRELAQLPGRSGWRVEAVGVNRAGTVVAVGTAAGEISDKGEVTLWDVSNPGQPRKLVTLTGQSGVGSLAFSPRSDLLAVTGGEFFRDSWVGLWDTSNPTAPVQQTLITSLRPRISSKFQGDTVIHTPTLFSPDGRRLALPDSLWDVSKPAAPVLVPVRQPANMFAPGAHPWIGTSIAAFRPDGKVLAARNTDGGVDLWSLGDAIGPTQLSTVPLASDVAHLAYHPDGNLLAVAHANGVVDLYETADPATPGLMASLPDTGSDVADVQFGPDRRSLAVVREDGTVQLWDLAALPAIAADVTGLACRLAGGGLSREDWTVTYHLNQPYQDTCSRG</sequence>
<dbReference type="RefSeq" id="WP_184934175.1">
    <property type="nucleotide sequence ID" value="NZ_JACHJV010000001.1"/>
</dbReference>
<dbReference type="InterPro" id="IPR011047">
    <property type="entry name" value="Quinoprotein_ADH-like_sf"/>
</dbReference>
<proteinExistence type="predicted"/>
<evidence type="ECO:0000313" key="5">
    <source>
        <dbReference type="EMBL" id="MBB4921917.1"/>
    </source>
</evidence>
<dbReference type="Proteomes" id="UP000540506">
    <property type="component" value="Unassembled WGS sequence"/>
</dbReference>
<name>A0A7W7QY33_KITKI</name>
<keyword evidence="1 3" id="KW-0853">WD repeat</keyword>
<evidence type="ECO:0000259" key="4">
    <source>
        <dbReference type="Pfam" id="PF20703"/>
    </source>
</evidence>
<dbReference type="PROSITE" id="PS50082">
    <property type="entry name" value="WD_REPEATS_2"/>
    <property type="match status" value="2"/>
</dbReference>
<dbReference type="SUPFAM" id="SSF50998">
    <property type="entry name" value="Quinoprotein alcohol dehydrogenase-like"/>
    <property type="match status" value="1"/>
</dbReference>
<dbReference type="Gene3D" id="2.130.10.10">
    <property type="entry name" value="YVTN repeat-like/Quinoprotein amine dehydrogenase"/>
    <property type="match status" value="4"/>
</dbReference>
<dbReference type="PANTHER" id="PTHR19879">
    <property type="entry name" value="TRANSCRIPTION INITIATION FACTOR TFIID"/>
    <property type="match status" value="1"/>
</dbReference>
<gene>
    <name evidence="5" type="ORF">FHR34_000910</name>
</gene>
<evidence type="ECO:0000313" key="6">
    <source>
        <dbReference type="Proteomes" id="UP000540506"/>
    </source>
</evidence>
<accession>A0A7W7QY33</accession>
<dbReference type="SUPFAM" id="SSF50978">
    <property type="entry name" value="WD40 repeat-like"/>
    <property type="match status" value="1"/>
</dbReference>
<dbReference type="InterPro" id="IPR049052">
    <property type="entry name" value="nSTAND1"/>
</dbReference>
<dbReference type="PROSITE" id="PS00678">
    <property type="entry name" value="WD_REPEATS_1"/>
    <property type="match status" value="1"/>
</dbReference>
<dbReference type="Pfam" id="PF00400">
    <property type="entry name" value="WD40"/>
    <property type="match status" value="6"/>
</dbReference>
<dbReference type="EMBL" id="JACHJV010000001">
    <property type="protein sequence ID" value="MBB4921917.1"/>
    <property type="molecule type" value="Genomic_DNA"/>
</dbReference>
<organism evidence="5 6">
    <name type="scientific">Kitasatospora kifunensis</name>
    <name type="common">Streptomyces kifunensis</name>
    <dbReference type="NCBI Taxonomy" id="58351"/>
    <lineage>
        <taxon>Bacteria</taxon>
        <taxon>Bacillati</taxon>
        <taxon>Actinomycetota</taxon>
        <taxon>Actinomycetes</taxon>
        <taxon>Kitasatosporales</taxon>
        <taxon>Streptomycetaceae</taxon>
        <taxon>Kitasatospora</taxon>
    </lineage>
</organism>
<dbReference type="SUPFAM" id="SSF52540">
    <property type="entry name" value="P-loop containing nucleoside triphosphate hydrolases"/>
    <property type="match status" value="1"/>
</dbReference>
<dbReference type="InterPro" id="IPR036322">
    <property type="entry name" value="WD40_repeat_dom_sf"/>
</dbReference>
<dbReference type="SMART" id="SM00320">
    <property type="entry name" value="WD40"/>
    <property type="match status" value="10"/>
</dbReference>
<feature type="repeat" description="WD" evidence="3">
    <location>
        <begin position="1271"/>
        <end position="1304"/>
    </location>
</feature>
<dbReference type="Pfam" id="PF20703">
    <property type="entry name" value="nSTAND1"/>
    <property type="match status" value="1"/>
</dbReference>
<dbReference type="Gene3D" id="3.40.50.300">
    <property type="entry name" value="P-loop containing nucleotide triphosphate hydrolases"/>
    <property type="match status" value="1"/>
</dbReference>
<dbReference type="InterPro" id="IPR015943">
    <property type="entry name" value="WD40/YVTN_repeat-like_dom_sf"/>
</dbReference>
<feature type="repeat" description="WD" evidence="3">
    <location>
        <begin position="988"/>
        <end position="1018"/>
    </location>
</feature>
<keyword evidence="6" id="KW-1185">Reference proteome</keyword>